<dbReference type="PANTHER" id="PTHR24421:SF10">
    <property type="entry name" value="NITRATE_NITRITE SENSOR PROTEIN NARQ"/>
    <property type="match status" value="1"/>
</dbReference>
<keyword evidence="5" id="KW-0547">Nucleotide-binding</keyword>
<keyword evidence="4" id="KW-0808">Transferase</keyword>
<sequence>MRKTLAADFHDETGNLLSAITRQATIQKLQVDDDPRTQTILEPIITNSNQLYNTSRHFLWHLNQNSDDPLRLIDYLTSLGQNYFPPLNISFSTHQFLAGVQATRHFSPFAAINLIFIFREAMTNVGKHAGASEVKLTLRSTDEPSRLEFALTDNGPW</sequence>
<dbReference type="InterPro" id="IPR050482">
    <property type="entry name" value="Sensor_HK_TwoCompSys"/>
</dbReference>
<evidence type="ECO:0000256" key="4">
    <source>
        <dbReference type="ARBA" id="ARBA00022679"/>
    </source>
</evidence>
<evidence type="ECO:0000313" key="11">
    <source>
        <dbReference type="Proteomes" id="UP001597116"/>
    </source>
</evidence>
<dbReference type="EC" id="2.7.13.3" evidence="2"/>
<feature type="domain" description="Signal transduction histidine kinase subgroup 3 dimerisation and phosphoacceptor" evidence="9">
    <location>
        <begin position="2"/>
        <end position="64"/>
    </location>
</feature>
<keyword evidence="3" id="KW-0597">Phosphoprotein</keyword>
<keyword evidence="6 10" id="KW-0418">Kinase</keyword>
<evidence type="ECO:0000256" key="6">
    <source>
        <dbReference type="ARBA" id="ARBA00022777"/>
    </source>
</evidence>
<dbReference type="Proteomes" id="UP001597116">
    <property type="component" value="Unassembled WGS sequence"/>
</dbReference>
<keyword evidence="7" id="KW-0067">ATP-binding</keyword>
<dbReference type="RefSeq" id="WP_379884156.1">
    <property type="nucleotide sequence ID" value="NZ_JBHTLP010000007.1"/>
</dbReference>
<dbReference type="Pfam" id="PF07730">
    <property type="entry name" value="HisKA_3"/>
    <property type="match status" value="1"/>
</dbReference>
<evidence type="ECO:0000259" key="9">
    <source>
        <dbReference type="Pfam" id="PF07730"/>
    </source>
</evidence>
<evidence type="ECO:0000256" key="5">
    <source>
        <dbReference type="ARBA" id="ARBA00022741"/>
    </source>
</evidence>
<dbReference type="PANTHER" id="PTHR24421">
    <property type="entry name" value="NITRATE/NITRITE SENSOR PROTEIN NARX-RELATED"/>
    <property type="match status" value="1"/>
</dbReference>
<keyword evidence="11" id="KW-1185">Reference proteome</keyword>
<dbReference type="InterPro" id="IPR011712">
    <property type="entry name" value="Sig_transdc_His_kin_sub3_dim/P"/>
</dbReference>
<dbReference type="Gene3D" id="6.10.250.2870">
    <property type="match status" value="1"/>
</dbReference>
<gene>
    <name evidence="10" type="ORF">ACFQ4C_08325</name>
</gene>
<protein>
    <recommendedName>
        <fullName evidence="2">histidine kinase</fullName>
        <ecNumber evidence="2">2.7.13.3</ecNumber>
    </recommendedName>
</protein>
<accession>A0ABW3Q721</accession>
<evidence type="ECO:0000256" key="2">
    <source>
        <dbReference type="ARBA" id="ARBA00012438"/>
    </source>
</evidence>
<dbReference type="EMBL" id="JBHTLP010000007">
    <property type="protein sequence ID" value="MFD1141111.1"/>
    <property type="molecule type" value="Genomic_DNA"/>
</dbReference>
<comment type="caution">
    <text evidence="10">The sequence shown here is derived from an EMBL/GenBank/DDBJ whole genome shotgun (WGS) entry which is preliminary data.</text>
</comment>
<keyword evidence="8" id="KW-0902">Two-component regulatory system</keyword>
<name>A0ABW3Q721_9BACT</name>
<evidence type="ECO:0000256" key="3">
    <source>
        <dbReference type="ARBA" id="ARBA00022553"/>
    </source>
</evidence>
<evidence type="ECO:0000256" key="7">
    <source>
        <dbReference type="ARBA" id="ARBA00022840"/>
    </source>
</evidence>
<evidence type="ECO:0000256" key="1">
    <source>
        <dbReference type="ARBA" id="ARBA00000085"/>
    </source>
</evidence>
<comment type="catalytic activity">
    <reaction evidence="1">
        <text>ATP + protein L-histidine = ADP + protein N-phospho-L-histidine.</text>
        <dbReference type="EC" id="2.7.13.3"/>
    </reaction>
</comment>
<reference evidence="11" key="1">
    <citation type="journal article" date="2019" name="Int. J. Syst. Evol. Microbiol.">
        <title>The Global Catalogue of Microorganisms (GCM) 10K type strain sequencing project: providing services to taxonomists for standard genome sequencing and annotation.</title>
        <authorList>
            <consortium name="The Broad Institute Genomics Platform"/>
            <consortium name="The Broad Institute Genome Sequencing Center for Infectious Disease"/>
            <person name="Wu L."/>
            <person name="Ma J."/>
        </authorList>
    </citation>
    <scope>NUCLEOTIDE SEQUENCE [LARGE SCALE GENOMIC DNA]</scope>
    <source>
        <strain evidence="11">CCUG 55608</strain>
    </source>
</reference>
<proteinExistence type="predicted"/>
<evidence type="ECO:0000256" key="8">
    <source>
        <dbReference type="ARBA" id="ARBA00023012"/>
    </source>
</evidence>
<dbReference type="GO" id="GO:0016301">
    <property type="term" value="F:kinase activity"/>
    <property type="evidence" value="ECO:0007669"/>
    <property type="project" value="UniProtKB-KW"/>
</dbReference>
<evidence type="ECO:0000313" key="10">
    <source>
        <dbReference type="EMBL" id="MFD1141111.1"/>
    </source>
</evidence>
<organism evidence="10 11">
    <name type="scientific">Larkinella insperata</name>
    <dbReference type="NCBI Taxonomy" id="332158"/>
    <lineage>
        <taxon>Bacteria</taxon>
        <taxon>Pseudomonadati</taxon>
        <taxon>Bacteroidota</taxon>
        <taxon>Cytophagia</taxon>
        <taxon>Cytophagales</taxon>
        <taxon>Spirosomataceae</taxon>
        <taxon>Larkinella</taxon>
    </lineage>
</organism>